<keyword evidence="2" id="KW-1185">Reference proteome</keyword>
<dbReference type="Proteomes" id="UP000266673">
    <property type="component" value="Unassembled WGS sequence"/>
</dbReference>
<organism evidence="1 2">
    <name type="scientific">Gigaspora rosea</name>
    <dbReference type="NCBI Taxonomy" id="44941"/>
    <lineage>
        <taxon>Eukaryota</taxon>
        <taxon>Fungi</taxon>
        <taxon>Fungi incertae sedis</taxon>
        <taxon>Mucoromycota</taxon>
        <taxon>Glomeromycotina</taxon>
        <taxon>Glomeromycetes</taxon>
        <taxon>Diversisporales</taxon>
        <taxon>Gigasporaceae</taxon>
        <taxon>Gigaspora</taxon>
    </lineage>
</organism>
<name>A0A397U971_9GLOM</name>
<comment type="caution">
    <text evidence="1">The sequence shown here is derived from an EMBL/GenBank/DDBJ whole genome shotgun (WGS) entry which is preliminary data.</text>
</comment>
<proteinExistence type="predicted"/>
<sequence length="210" mass="24647">MASTQAIFYLICQQNTELQKLKKEVELKLRDVLEELELNRNSMLLQRCLKNKLIEILDNPKKKVIVDLFPIYYDELPERPPVENTLDGKLEPIAIYFYRDQHDGYNWHQQLNKNSYLINVGKNITEIKNVDINVFIMNVTLNLLSMVCQLGKSFENIYDDKTRHLFDRSNKIYEALQSSREGSDSVNKYIERIEYYLAVAKVGGIDGRIH</sequence>
<gene>
    <name evidence="1" type="ORF">C2G38_2254751</name>
</gene>
<dbReference type="OrthoDB" id="10630415at2759"/>
<protein>
    <submittedName>
        <fullName evidence="1">Uncharacterized protein</fullName>
    </submittedName>
</protein>
<evidence type="ECO:0000313" key="1">
    <source>
        <dbReference type="EMBL" id="RIB03853.1"/>
    </source>
</evidence>
<accession>A0A397U971</accession>
<dbReference type="EMBL" id="QKWP01002311">
    <property type="protein sequence ID" value="RIB03853.1"/>
    <property type="molecule type" value="Genomic_DNA"/>
</dbReference>
<evidence type="ECO:0000313" key="2">
    <source>
        <dbReference type="Proteomes" id="UP000266673"/>
    </source>
</evidence>
<dbReference type="AlphaFoldDB" id="A0A397U971"/>
<reference evidence="1 2" key="1">
    <citation type="submission" date="2018-06" db="EMBL/GenBank/DDBJ databases">
        <title>Comparative genomics reveals the genomic features of Rhizophagus irregularis, R. cerebriforme, R. diaphanum and Gigaspora rosea, and their symbiotic lifestyle signature.</title>
        <authorList>
            <person name="Morin E."/>
            <person name="San Clemente H."/>
            <person name="Chen E.C.H."/>
            <person name="De La Providencia I."/>
            <person name="Hainaut M."/>
            <person name="Kuo A."/>
            <person name="Kohler A."/>
            <person name="Murat C."/>
            <person name="Tang N."/>
            <person name="Roy S."/>
            <person name="Loubradou J."/>
            <person name="Henrissat B."/>
            <person name="Grigoriev I.V."/>
            <person name="Corradi N."/>
            <person name="Roux C."/>
            <person name="Martin F.M."/>
        </authorList>
    </citation>
    <scope>NUCLEOTIDE SEQUENCE [LARGE SCALE GENOMIC DNA]</scope>
    <source>
        <strain evidence="1 2">DAOM 194757</strain>
    </source>
</reference>